<feature type="transmembrane region" description="Helical" evidence="1">
    <location>
        <begin position="42"/>
        <end position="60"/>
    </location>
</feature>
<sequence>MLEDEQRALQELERGLAADDPAFVETFRRRQSRLANARGHRGVRIAALVVAAICVVLVLVGSPAGAIAVAGTAAAVWLTWRFADDIDPQAHP</sequence>
<dbReference type="EMBL" id="FRAP01000018">
    <property type="protein sequence ID" value="SHL12399.1"/>
    <property type="molecule type" value="Genomic_DNA"/>
</dbReference>
<dbReference type="InterPro" id="IPR021401">
    <property type="entry name" value="DUF3040"/>
</dbReference>
<keyword evidence="1" id="KW-0812">Transmembrane</keyword>
<organism evidence="2 3">
    <name type="scientific">Pseudonocardia thermophila</name>
    <dbReference type="NCBI Taxonomy" id="1848"/>
    <lineage>
        <taxon>Bacteria</taxon>
        <taxon>Bacillati</taxon>
        <taxon>Actinomycetota</taxon>
        <taxon>Actinomycetes</taxon>
        <taxon>Pseudonocardiales</taxon>
        <taxon>Pseudonocardiaceae</taxon>
        <taxon>Pseudonocardia</taxon>
    </lineage>
</organism>
<dbReference type="RefSeq" id="WP_073459099.1">
    <property type="nucleotide sequence ID" value="NZ_CALGVN010000037.1"/>
</dbReference>
<protein>
    <recommendedName>
        <fullName evidence="4">DUF3040 domain-containing protein</fullName>
    </recommendedName>
</protein>
<keyword evidence="3" id="KW-1185">Reference proteome</keyword>
<accession>A0A1M6Y2Q1</accession>
<proteinExistence type="predicted"/>
<evidence type="ECO:0000313" key="3">
    <source>
        <dbReference type="Proteomes" id="UP000184363"/>
    </source>
</evidence>
<gene>
    <name evidence="2" type="ORF">SAMN05443637_118149</name>
</gene>
<dbReference type="AlphaFoldDB" id="A0A1M6Y2Q1"/>
<reference evidence="2 3" key="1">
    <citation type="submission" date="2016-11" db="EMBL/GenBank/DDBJ databases">
        <authorList>
            <person name="Jaros S."/>
            <person name="Januszkiewicz K."/>
            <person name="Wedrychowicz H."/>
        </authorList>
    </citation>
    <scope>NUCLEOTIDE SEQUENCE [LARGE SCALE GENOMIC DNA]</scope>
    <source>
        <strain evidence="2 3">DSM 43832</strain>
    </source>
</reference>
<evidence type="ECO:0000256" key="1">
    <source>
        <dbReference type="SAM" id="Phobius"/>
    </source>
</evidence>
<dbReference type="Pfam" id="PF11239">
    <property type="entry name" value="DUF3040"/>
    <property type="match status" value="1"/>
</dbReference>
<keyword evidence="1" id="KW-1133">Transmembrane helix</keyword>
<dbReference type="Proteomes" id="UP000184363">
    <property type="component" value="Unassembled WGS sequence"/>
</dbReference>
<evidence type="ECO:0000313" key="2">
    <source>
        <dbReference type="EMBL" id="SHL12399.1"/>
    </source>
</evidence>
<evidence type="ECO:0008006" key="4">
    <source>
        <dbReference type="Google" id="ProtNLM"/>
    </source>
</evidence>
<keyword evidence="1" id="KW-0472">Membrane</keyword>
<name>A0A1M6Y2Q1_PSETH</name>